<gene>
    <name evidence="4" type="ORF">ACH5RR_037771</name>
</gene>
<reference evidence="4 5" key="1">
    <citation type="submission" date="2024-11" db="EMBL/GenBank/DDBJ databases">
        <title>A near-complete genome assembly of Cinchona calisaya.</title>
        <authorList>
            <person name="Lian D.C."/>
            <person name="Zhao X.W."/>
            <person name="Wei L."/>
        </authorList>
    </citation>
    <scope>NUCLEOTIDE SEQUENCE [LARGE SCALE GENOMIC DNA]</scope>
    <source>
        <tissue evidence="4">Nenye</tissue>
    </source>
</reference>
<dbReference type="InterPro" id="IPR000858">
    <property type="entry name" value="S_locus_glycoprot_dom"/>
</dbReference>
<protein>
    <recommendedName>
        <fullName evidence="3">Apple domain-containing protein</fullName>
    </recommendedName>
</protein>
<dbReference type="Pfam" id="PF00954">
    <property type="entry name" value="S_locus_glycop"/>
    <property type="match status" value="1"/>
</dbReference>
<dbReference type="PANTHER" id="PTHR32444">
    <property type="entry name" value="BULB-TYPE LECTIN DOMAIN-CONTAINING PROTEIN"/>
    <property type="match status" value="1"/>
</dbReference>
<feature type="domain" description="Apple" evidence="3">
    <location>
        <begin position="178"/>
        <end position="229"/>
    </location>
</feature>
<dbReference type="PANTHER" id="PTHR32444:SF183">
    <property type="entry name" value="APPLE DOMAIN-CONTAINING PROTEIN"/>
    <property type="match status" value="1"/>
</dbReference>
<dbReference type="Pfam" id="PF08276">
    <property type="entry name" value="PAN_2"/>
    <property type="match status" value="1"/>
</dbReference>
<name>A0ABD2Y765_9GENT</name>
<evidence type="ECO:0000259" key="3">
    <source>
        <dbReference type="PROSITE" id="PS50948"/>
    </source>
</evidence>
<comment type="caution">
    <text evidence="4">The sequence shown here is derived from an EMBL/GenBank/DDBJ whole genome shotgun (WGS) entry which is preliminary data.</text>
</comment>
<dbReference type="PROSITE" id="PS50948">
    <property type="entry name" value="PAN"/>
    <property type="match status" value="1"/>
</dbReference>
<dbReference type="Proteomes" id="UP001630127">
    <property type="component" value="Unassembled WGS sequence"/>
</dbReference>
<evidence type="ECO:0000256" key="1">
    <source>
        <dbReference type="ARBA" id="ARBA00022729"/>
    </source>
</evidence>
<dbReference type="Gene3D" id="3.50.4.10">
    <property type="entry name" value="Hepatocyte Growth Factor"/>
    <property type="match status" value="1"/>
</dbReference>
<keyword evidence="5" id="KW-1185">Reference proteome</keyword>
<evidence type="ECO:0000313" key="5">
    <source>
        <dbReference type="Proteomes" id="UP001630127"/>
    </source>
</evidence>
<proteinExistence type="predicted"/>
<organism evidence="4 5">
    <name type="scientific">Cinchona calisaya</name>
    <dbReference type="NCBI Taxonomy" id="153742"/>
    <lineage>
        <taxon>Eukaryota</taxon>
        <taxon>Viridiplantae</taxon>
        <taxon>Streptophyta</taxon>
        <taxon>Embryophyta</taxon>
        <taxon>Tracheophyta</taxon>
        <taxon>Spermatophyta</taxon>
        <taxon>Magnoliopsida</taxon>
        <taxon>eudicotyledons</taxon>
        <taxon>Gunneridae</taxon>
        <taxon>Pentapetalae</taxon>
        <taxon>asterids</taxon>
        <taxon>lamiids</taxon>
        <taxon>Gentianales</taxon>
        <taxon>Rubiaceae</taxon>
        <taxon>Cinchonoideae</taxon>
        <taxon>Cinchoneae</taxon>
        <taxon>Cinchona</taxon>
    </lineage>
</organism>
<keyword evidence="1" id="KW-0732">Signal</keyword>
<accession>A0ABD2Y765</accession>
<dbReference type="AlphaFoldDB" id="A0ABD2Y765"/>
<dbReference type="EMBL" id="JBJUIK010000015">
    <property type="protein sequence ID" value="KAL3503322.1"/>
    <property type="molecule type" value="Genomic_DNA"/>
</dbReference>
<evidence type="ECO:0000313" key="4">
    <source>
        <dbReference type="EMBL" id="KAL3503322.1"/>
    </source>
</evidence>
<keyword evidence="2" id="KW-1015">Disulfide bond</keyword>
<dbReference type="InterPro" id="IPR003609">
    <property type="entry name" value="Pan_app"/>
</dbReference>
<sequence>MKLGWNFVTGLEVYLSSWKKYEDPAPGEYTYNYDPSRYPQKFVKKGSAVEFRTRTWNGVGFNGVPILRKNPIFSYTVVFNEMELYFTYELVGSIVTRFISSQSGVGLRRMWDNQARSWKLYLSIPIDSCYVICGAFGSCNTGYSTICRCLDKFVPKYPKEWAKEDWSNYCTRNVQLDCHSGDGLQKYSGYKLPDTRSSSFNKNISLEECKTICLKNHNCTTYSSLDITN</sequence>
<evidence type="ECO:0000256" key="2">
    <source>
        <dbReference type="ARBA" id="ARBA00023157"/>
    </source>
</evidence>